<sequence length="95" mass="10011">MLGLLMAWATLWAAEVTLAGDAKLLVVGLVAAASLGLAARVALRIPDAATLEHTPAHRRSRRRDGSRRRARGVGRRHGWPRAPALDAGAAAFAPT</sequence>
<evidence type="ECO:0000313" key="3">
    <source>
        <dbReference type="Proteomes" id="UP000013525"/>
    </source>
</evidence>
<dbReference type="EMBL" id="APMY01000113">
    <property type="protein sequence ID" value="EOM74896.1"/>
    <property type="molecule type" value="Genomic_DNA"/>
</dbReference>
<dbReference type="AlphaFoldDB" id="R7WI92"/>
<gene>
    <name evidence="2" type="ORF">Rrhod_3773</name>
</gene>
<dbReference type="Proteomes" id="UP000013525">
    <property type="component" value="Unassembled WGS sequence"/>
</dbReference>
<comment type="caution">
    <text evidence="2">The sequence shown here is derived from an EMBL/GenBank/DDBJ whole genome shotgun (WGS) entry which is preliminary data.</text>
</comment>
<name>R7WI92_9NOCA</name>
<feature type="region of interest" description="Disordered" evidence="1">
    <location>
        <begin position="53"/>
        <end position="95"/>
    </location>
</feature>
<organism evidence="2 3">
    <name type="scientific">Rhodococcus rhodnii LMG 5362</name>
    <dbReference type="NCBI Taxonomy" id="1273125"/>
    <lineage>
        <taxon>Bacteria</taxon>
        <taxon>Bacillati</taxon>
        <taxon>Actinomycetota</taxon>
        <taxon>Actinomycetes</taxon>
        <taxon>Mycobacteriales</taxon>
        <taxon>Nocardiaceae</taxon>
        <taxon>Rhodococcus</taxon>
    </lineage>
</organism>
<proteinExistence type="predicted"/>
<feature type="compositionally biased region" description="Basic residues" evidence="1">
    <location>
        <begin position="56"/>
        <end position="79"/>
    </location>
</feature>
<evidence type="ECO:0000313" key="2">
    <source>
        <dbReference type="EMBL" id="EOM74896.1"/>
    </source>
</evidence>
<keyword evidence="3" id="KW-1185">Reference proteome</keyword>
<evidence type="ECO:0000256" key="1">
    <source>
        <dbReference type="SAM" id="MobiDB-lite"/>
    </source>
</evidence>
<protein>
    <submittedName>
        <fullName evidence="2">Uncharacterized protein</fullName>
    </submittedName>
</protein>
<reference evidence="2 3" key="1">
    <citation type="journal article" date="2013" name="Genome Announc.">
        <title>Draft Genome Sequence of Rhodococcus rhodnii Strain LMG5362, a Symbiont of Rhodnius prolixus (Hemiptera, Reduviidae, Triatominae), the Principle Vector of Trypanosoma cruzi.</title>
        <authorList>
            <person name="Pachebat J.A."/>
            <person name="van Keulen G."/>
            <person name="Whitten M.M."/>
            <person name="Girdwood S."/>
            <person name="Del Sol R."/>
            <person name="Dyson P.J."/>
            <person name="Facey P.D."/>
        </authorList>
    </citation>
    <scope>NUCLEOTIDE SEQUENCE [LARGE SCALE GENOMIC DNA]</scope>
    <source>
        <strain evidence="2 3">LMG 5362</strain>
    </source>
</reference>
<feature type="compositionally biased region" description="Low complexity" evidence="1">
    <location>
        <begin position="80"/>
        <end position="95"/>
    </location>
</feature>
<dbReference type="PATRIC" id="fig|1273125.3.peg.3593"/>
<accession>R7WI92</accession>